<organism evidence="1 2">
    <name type="scientific">Camellia lanceoleosa</name>
    <dbReference type="NCBI Taxonomy" id="1840588"/>
    <lineage>
        <taxon>Eukaryota</taxon>
        <taxon>Viridiplantae</taxon>
        <taxon>Streptophyta</taxon>
        <taxon>Embryophyta</taxon>
        <taxon>Tracheophyta</taxon>
        <taxon>Spermatophyta</taxon>
        <taxon>Magnoliopsida</taxon>
        <taxon>eudicotyledons</taxon>
        <taxon>Gunneridae</taxon>
        <taxon>Pentapetalae</taxon>
        <taxon>asterids</taxon>
        <taxon>Ericales</taxon>
        <taxon>Theaceae</taxon>
        <taxon>Camellia</taxon>
    </lineage>
</organism>
<sequence>MGGEGSLSPSLRSFAVSMEGLQSEIVAMDALGPDERGLTRGRVLNRGSDVVISQSQAIEDLRARLNTICLQICWGFRGRIWYHPACANMTIEQAKMLDHFMCSDCSSDNDIKKPQNTYPSSPLTNGKSAGESSGAKI</sequence>
<evidence type="ECO:0000313" key="2">
    <source>
        <dbReference type="Proteomes" id="UP001060215"/>
    </source>
</evidence>
<gene>
    <name evidence="1" type="ORF">LOK49_LG12G01344</name>
</gene>
<reference evidence="1 2" key="1">
    <citation type="journal article" date="2022" name="Plant J.">
        <title>Chromosome-level genome of Camellia lanceoleosa provides a valuable resource for understanding genome evolution and self-incompatibility.</title>
        <authorList>
            <person name="Gong W."/>
            <person name="Xiao S."/>
            <person name="Wang L."/>
            <person name="Liao Z."/>
            <person name="Chang Y."/>
            <person name="Mo W."/>
            <person name="Hu G."/>
            <person name="Li W."/>
            <person name="Zhao G."/>
            <person name="Zhu H."/>
            <person name="Hu X."/>
            <person name="Ji K."/>
            <person name="Xiang X."/>
            <person name="Song Q."/>
            <person name="Yuan D."/>
            <person name="Jin S."/>
            <person name="Zhang L."/>
        </authorList>
    </citation>
    <scope>NUCLEOTIDE SEQUENCE [LARGE SCALE GENOMIC DNA]</scope>
    <source>
        <strain evidence="1">SQ_2022a</strain>
    </source>
</reference>
<protein>
    <submittedName>
        <fullName evidence="1">Chromatin remodeling protein EBS</fullName>
    </submittedName>
</protein>
<accession>A0ACC0FND7</accession>
<comment type="caution">
    <text evidence="1">The sequence shown here is derived from an EMBL/GenBank/DDBJ whole genome shotgun (WGS) entry which is preliminary data.</text>
</comment>
<dbReference type="EMBL" id="CM045770">
    <property type="protein sequence ID" value="KAI7990225.1"/>
    <property type="molecule type" value="Genomic_DNA"/>
</dbReference>
<name>A0ACC0FND7_9ERIC</name>
<evidence type="ECO:0000313" key="1">
    <source>
        <dbReference type="EMBL" id="KAI7990225.1"/>
    </source>
</evidence>
<keyword evidence="2" id="KW-1185">Reference proteome</keyword>
<proteinExistence type="predicted"/>
<dbReference type="Proteomes" id="UP001060215">
    <property type="component" value="Chromosome 13"/>
</dbReference>